<name>A0A8D9FSD3_9VIRU</name>
<organism evidence="1">
    <name type="scientific">uncultured marine phage</name>
    <dbReference type="NCBI Taxonomy" id="707152"/>
    <lineage>
        <taxon>Viruses</taxon>
        <taxon>environmental samples</taxon>
    </lineage>
</organism>
<reference evidence="1" key="1">
    <citation type="submission" date="2021-06" db="EMBL/GenBank/DDBJ databases">
        <authorList>
            <person name="Gannon L."/>
            <person name="Redgwell R T."/>
            <person name="Michniewski S."/>
            <person name="Harrison D C."/>
            <person name="Millard A."/>
        </authorList>
    </citation>
    <scope>NUCLEOTIDE SEQUENCE</scope>
</reference>
<proteinExistence type="predicted"/>
<sequence>MNAKELLKTFISDGKLSESELLYVLKIMKFETELRFRKKIQNNEIVEEDNEEQILLIETFLNSLND</sequence>
<gene>
    <name evidence="1" type="ORF">SLAVMIC_00720</name>
</gene>
<evidence type="ECO:0000313" key="1">
    <source>
        <dbReference type="EMBL" id="CAG7581192.1"/>
    </source>
</evidence>
<protein>
    <submittedName>
        <fullName evidence="1">Uncharacterized protein</fullName>
    </submittedName>
</protein>
<accession>A0A8D9FSD3</accession>
<dbReference type="EMBL" id="OU342829">
    <property type="protein sequence ID" value="CAG7581192.1"/>
    <property type="molecule type" value="Genomic_DNA"/>
</dbReference>